<feature type="compositionally biased region" description="Gly residues" evidence="1">
    <location>
        <begin position="245"/>
        <end position="258"/>
    </location>
</feature>
<organism evidence="2 3">
    <name type="scientific">Streptomyces ramulosus</name>
    <dbReference type="NCBI Taxonomy" id="47762"/>
    <lineage>
        <taxon>Bacteria</taxon>
        <taxon>Bacillati</taxon>
        <taxon>Actinomycetota</taxon>
        <taxon>Actinomycetes</taxon>
        <taxon>Kitasatosporales</taxon>
        <taxon>Streptomycetaceae</taxon>
        <taxon>Streptomyces</taxon>
    </lineage>
</organism>
<feature type="compositionally biased region" description="Low complexity" evidence="1">
    <location>
        <begin position="73"/>
        <end position="83"/>
    </location>
</feature>
<evidence type="ECO:0000313" key="3">
    <source>
        <dbReference type="Proteomes" id="UP001596241"/>
    </source>
</evidence>
<dbReference type="EMBL" id="JBHSPW010000001">
    <property type="protein sequence ID" value="MFC5891469.1"/>
    <property type="molecule type" value="Genomic_DNA"/>
</dbReference>
<feature type="compositionally biased region" description="Gly residues" evidence="1">
    <location>
        <begin position="268"/>
        <end position="291"/>
    </location>
</feature>
<feature type="compositionally biased region" description="Basic and acidic residues" evidence="1">
    <location>
        <begin position="395"/>
        <end position="409"/>
    </location>
</feature>
<evidence type="ECO:0000256" key="1">
    <source>
        <dbReference type="SAM" id="MobiDB-lite"/>
    </source>
</evidence>
<accession>A0ABW1FE62</accession>
<gene>
    <name evidence="2" type="ORF">ACFP3M_01310</name>
</gene>
<feature type="compositionally biased region" description="Low complexity" evidence="1">
    <location>
        <begin position="233"/>
        <end position="244"/>
    </location>
</feature>
<sequence length="471" mass="46468">MGHSAATPPTGPDGPLARLAAERATGALHFPGGRIRLRDGAVSWVECDDLPGSAAPAPPREGGRSRRPRQGRAARGAAGTSGADGQAHTSGDTGPENLTLRQIRHVTVLLDAAFLVLPLPEEGTSFTPGAEHCPAAVRQVGVAALLRAVAVRRAQLDAWRTWAAVDGAPVVLAPDTRREDGPGWRARLLLAAADGRRTPAGLAQALGHSVFWTLLEVRRLAAGGLVALPEGATAAGGTEPTGGTAPAGGAGTSGGKTATGGTAATGGRKAGGGTAAGGGKAGNGTAGGGKAAGRAAAAGSPEKTGSTGAAGSPEASGGRSAGRSGGATTRAGRSGRPRGGEKRSGTAGRERSGPDKRSGTAPPLPTRGADGGREGGLPTRGPAGGRSGGPASRAAGRERETERPTHSAADDGGEAPGALPRRRPGVCLEEAREREPQPSTGTPGLPAGLPETADPDVTLLTRLRTALEENL</sequence>
<keyword evidence="3" id="KW-1185">Reference proteome</keyword>
<reference evidence="3" key="1">
    <citation type="journal article" date="2019" name="Int. J. Syst. Evol. Microbiol.">
        <title>The Global Catalogue of Microorganisms (GCM) 10K type strain sequencing project: providing services to taxonomists for standard genome sequencing and annotation.</title>
        <authorList>
            <consortium name="The Broad Institute Genomics Platform"/>
            <consortium name="The Broad Institute Genome Sequencing Center for Infectious Disease"/>
            <person name="Wu L."/>
            <person name="Ma J."/>
        </authorList>
    </citation>
    <scope>NUCLEOTIDE SEQUENCE [LARGE SCALE GENOMIC DNA]</scope>
    <source>
        <strain evidence="3">CGMCC 1.15809</strain>
    </source>
</reference>
<dbReference type="RefSeq" id="WP_386458355.1">
    <property type="nucleotide sequence ID" value="NZ_JBHSPW010000001.1"/>
</dbReference>
<comment type="caution">
    <text evidence="2">The sequence shown here is derived from an EMBL/GenBank/DDBJ whole genome shotgun (WGS) entry which is preliminary data.</text>
</comment>
<feature type="region of interest" description="Disordered" evidence="1">
    <location>
        <begin position="50"/>
        <end position="96"/>
    </location>
</feature>
<feature type="compositionally biased region" description="Low complexity" evidence="1">
    <location>
        <begin position="292"/>
        <end position="318"/>
    </location>
</feature>
<dbReference type="Proteomes" id="UP001596241">
    <property type="component" value="Unassembled WGS sequence"/>
</dbReference>
<feature type="compositionally biased region" description="Basic and acidic residues" evidence="1">
    <location>
        <begin position="338"/>
        <end position="358"/>
    </location>
</feature>
<evidence type="ECO:0000313" key="2">
    <source>
        <dbReference type="EMBL" id="MFC5891469.1"/>
    </source>
</evidence>
<protein>
    <recommendedName>
        <fullName evidence="4">Translation initiation factor IF-2</fullName>
    </recommendedName>
</protein>
<proteinExistence type="predicted"/>
<feature type="region of interest" description="Disordered" evidence="1">
    <location>
        <begin position="233"/>
        <end position="456"/>
    </location>
</feature>
<evidence type="ECO:0008006" key="4">
    <source>
        <dbReference type="Google" id="ProtNLM"/>
    </source>
</evidence>
<name>A0ABW1FE62_9ACTN</name>